<evidence type="ECO:0000313" key="2">
    <source>
        <dbReference type="EMBL" id="TNN37098.1"/>
    </source>
</evidence>
<feature type="region of interest" description="Disordered" evidence="1">
    <location>
        <begin position="1"/>
        <end position="64"/>
    </location>
</feature>
<comment type="caution">
    <text evidence="2">The sequence shown here is derived from an EMBL/GenBank/DDBJ whole genome shotgun (WGS) entry which is preliminary data.</text>
</comment>
<dbReference type="AlphaFoldDB" id="A0A4Z2F7I2"/>
<gene>
    <name evidence="2" type="ORF">EYF80_052739</name>
</gene>
<keyword evidence="3" id="KW-1185">Reference proteome</keyword>
<organism evidence="2 3">
    <name type="scientific">Liparis tanakae</name>
    <name type="common">Tanaka's snailfish</name>
    <dbReference type="NCBI Taxonomy" id="230148"/>
    <lineage>
        <taxon>Eukaryota</taxon>
        <taxon>Metazoa</taxon>
        <taxon>Chordata</taxon>
        <taxon>Craniata</taxon>
        <taxon>Vertebrata</taxon>
        <taxon>Euteleostomi</taxon>
        <taxon>Actinopterygii</taxon>
        <taxon>Neopterygii</taxon>
        <taxon>Teleostei</taxon>
        <taxon>Neoteleostei</taxon>
        <taxon>Acanthomorphata</taxon>
        <taxon>Eupercaria</taxon>
        <taxon>Perciformes</taxon>
        <taxon>Cottioidei</taxon>
        <taxon>Cottales</taxon>
        <taxon>Liparidae</taxon>
        <taxon>Liparis</taxon>
    </lineage>
</organism>
<protein>
    <submittedName>
        <fullName evidence="2">Uncharacterized protein</fullName>
    </submittedName>
</protein>
<sequence>MSPPRRSESRGGPRQRTGCQSPAAGKNKEKKTRTFPSCFKPNFAKNPVRQQQPLHRPVESPASN</sequence>
<reference evidence="2 3" key="1">
    <citation type="submission" date="2019-03" db="EMBL/GenBank/DDBJ databases">
        <title>First draft genome of Liparis tanakae, snailfish: a comprehensive survey of snailfish specific genes.</title>
        <authorList>
            <person name="Kim W."/>
            <person name="Song I."/>
            <person name="Jeong J.-H."/>
            <person name="Kim D."/>
            <person name="Kim S."/>
            <person name="Ryu S."/>
            <person name="Song J.Y."/>
            <person name="Lee S.K."/>
        </authorList>
    </citation>
    <scope>NUCLEOTIDE SEQUENCE [LARGE SCALE GENOMIC DNA]</scope>
    <source>
        <tissue evidence="2">Muscle</tissue>
    </source>
</reference>
<evidence type="ECO:0000313" key="3">
    <source>
        <dbReference type="Proteomes" id="UP000314294"/>
    </source>
</evidence>
<feature type="compositionally biased region" description="Basic and acidic residues" evidence="1">
    <location>
        <begin position="1"/>
        <end position="11"/>
    </location>
</feature>
<dbReference type="Proteomes" id="UP000314294">
    <property type="component" value="Unassembled WGS sequence"/>
</dbReference>
<dbReference type="EMBL" id="SRLO01001534">
    <property type="protein sequence ID" value="TNN37098.1"/>
    <property type="molecule type" value="Genomic_DNA"/>
</dbReference>
<proteinExistence type="predicted"/>
<accession>A0A4Z2F7I2</accession>
<evidence type="ECO:0000256" key="1">
    <source>
        <dbReference type="SAM" id="MobiDB-lite"/>
    </source>
</evidence>
<name>A0A4Z2F7I2_9TELE</name>